<dbReference type="PROSITE" id="PS01360">
    <property type="entry name" value="ZF_MYND_1"/>
    <property type="match status" value="1"/>
</dbReference>
<keyword evidence="2" id="KW-0863">Zinc-finger</keyword>
<dbReference type="PANTHER" id="PTHR46533:SF1">
    <property type="entry name" value="ZINC FINGER MYND DOMAIN-CONTAINING PROTEIN 12"/>
    <property type="match status" value="1"/>
</dbReference>
<dbReference type="Gene3D" id="6.10.140.2220">
    <property type="match status" value="1"/>
</dbReference>
<reference evidence="5 6" key="1">
    <citation type="submission" date="2019-01" db="EMBL/GenBank/DDBJ databases">
        <title>A draft genome assembly of the solar-powered sea slug Elysia chlorotica.</title>
        <authorList>
            <person name="Cai H."/>
            <person name="Li Q."/>
            <person name="Fang X."/>
            <person name="Li J."/>
            <person name="Curtis N.E."/>
            <person name="Altenburger A."/>
            <person name="Shibata T."/>
            <person name="Feng M."/>
            <person name="Maeda T."/>
            <person name="Schwartz J.A."/>
            <person name="Shigenobu S."/>
            <person name="Lundholm N."/>
            <person name="Nishiyama T."/>
            <person name="Yang H."/>
            <person name="Hasebe M."/>
            <person name="Li S."/>
            <person name="Pierce S.K."/>
            <person name="Wang J."/>
        </authorList>
    </citation>
    <scope>NUCLEOTIDE SEQUENCE [LARGE SCALE GENOMIC DNA]</scope>
    <source>
        <strain evidence="5">EC2010</strain>
        <tissue evidence="5">Whole organism of an adult</tissue>
    </source>
</reference>
<feature type="domain" description="MYND-type" evidence="4">
    <location>
        <begin position="71"/>
        <end position="107"/>
    </location>
</feature>
<evidence type="ECO:0000256" key="2">
    <source>
        <dbReference type="ARBA" id="ARBA00022771"/>
    </source>
</evidence>
<dbReference type="SUPFAM" id="SSF144232">
    <property type="entry name" value="HIT/MYND zinc finger-like"/>
    <property type="match status" value="1"/>
</dbReference>
<gene>
    <name evidence="5" type="ORF">EGW08_023118</name>
</gene>
<evidence type="ECO:0000313" key="5">
    <source>
        <dbReference type="EMBL" id="RUS69120.1"/>
    </source>
</evidence>
<evidence type="ECO:0000256" key="3">
    <source>
        <dbReference type="ARBA" id="ARBA00022833"/>
    </source>
</evidence>
<dbReference type="Proteomes" id="UP000271974">
    <property type="component" value="Unassembled WGS sequence"/>
</dbReference>
<dbReference type="EMBL" id="RQTK01001823">
    <property type="protein sequence ID" value="RUS69120.1"/>
    <property type="molecule type" value="Genomic_DNA"/>
</dbReference>
<keyword evidence="3" id="KW-0862">Zinc</keyword>
<proteinExistence type="predicted"/>
<keyword evidence="1" id="KW-0479">Metal-binding</keyword>
<organism evidence="5 6">
    <name type="scientific">Elysia chlorotica</name>
    <name type="common">Eastern emerald elysia</name>
    <name type="synonym">Sea slug</name>
    <dbReference type="NCBI Taxonomy" id="188477"/>
    <lineage>
        <taxon>Eukaryota</taxon>
        <taxon>Metazoa</taxon>
        <taxon>Spiralia</taxon>
        <taxon>Lophotrochozoa</taxon>
        <taxon>Mollusca</taxon>
        <taxon>Gastropoda</taxon>
        <taxon>Heterobranchia</taxon>
        <taxon>Euthyneura</taxon>
        <taxon>Panpulmonata</taxon>
        <taxon>Sacoglossa</taxon>
        <taxon>Placobranchoidea</taxon>
        <taxon>Plakobranchidae</taxon>
        <taxon>Elysia</taxon>
    </lineage>
</organism>
<dbReference type="GO" id="GO:0008270">
    <property type="term" value="F:zinc ion binding"/>
    <property type="evidence" value="ECO:0007669"/>
    <property type="project" value="UniProtKB-KW"/>
</dbReference>
<accession>A0A433SJB6</accession>
<dbReference type="PANTHER" id="PTHR46533">
    <property type="entry name" value="ZINC FINGER MYND DOMAIN-CONTAINING PROTEIN 12"/>
    <property type="match status" value="1"/>
</dbReference>
<evidence type="ECO:0000313" key="6">
    <source>
        <dbReference type="Proteomes" id="UP000271974"/>
    </source>
</evidence>
<feature type="non-terminal residue" evidence="5">
    <location>
        <position position="161"/>
    </location>
</feature>
<name>A0A433SJB6_ELYCH</name>
<protein>
    <recommendedName>
        <fullName evidence="4">MYND-type domain-containing protein</fullName>
    </recommendedName>
</protein>
<evidence type="ECO:0000259" key="4">
    <source>
        <dbReference type="PROSITE" id="PS01360"/>
    </source>
</evidence>
<sequence length="161" mass="18720">MSVSDDPRSSQVNAAPSSDIKKILRSTQADANAVSSKASGRSHTYFPMGYDPRGFINLNMLALASEERRKCELCNNIGVLQCELCRVTYYCSIHHFTMDKDFHANMCQKLKFLRSPIDFSPQRETRERWIKQRQIHMNEMYLFSWKNSQSYLNQVIARNNN</sequence>
<dbReference type="InterPro" id="IPR053248">
    <property type="entry name" value="Zinc_finger_MYND_domain"/>
</dbReference>
<evidence type="ECO:0000256" key="1">
    <source>
        <dbReference type="ARBA" id="ARBA00022723"/>
    </source>
</evidence>
<dbReference type="AlphaFoldDB" id="A0A433SJB6"/>
<comment type="caution">
    <text evidence="5">The sequence shown here is derived from an EMBL/GenBank/DDBJ whole genome shotgun (WGS) entry which is preliminary data.</text>
</comment>
<dbReference type="OrthoDB" id="3174329at2759"/>
<dbReference type="InterPro" id="IPR002893">
    <property type="entry name" value="Znf_MYND"/>
</dbReference>
<keyword evidence="6" id="KW-1185">Reference proteome</keyword>